<evidence type="ECO:0000256" key="2">
    <source>
        <dbReference type="ARBA" id="ARBA00022670"/>
    </source>
</evidence>
<dbReference type="InterPro" id="IPR001300">
    <property type="entry name" value="Peptidase_C2_calpain_cat"/>
</dbReference>
<name>A0A812MK94_SYMPI</name>
<dbReference type="PROSITE" id="PS50203">
    <property type="entry name" value="CALPAIN_CAT"/>
    <property type="match status" value="1"/>
</dbReference>
<keyword evidence="2 6" id="KW-0645">Protease</keyword>
<comment type="caution">
    <text evidence="9">The sequence shown here is derived from an EMBL/GenBank/DDBJ whole genome shotgun (WGS) entry which is preliminary data.</text>
</comment>
<dbReference type="Gene3D" id="3.90.70.10">
    <property type="entry name" value="Cysteine proteinases"/>
    <property type="match status" value="1"/>
</dbReference>
<evidence type="ECO:0000256" key="7">
    <source>
        <dbReference type="SAM" id="MobiDB-lite"/>
    </source>
</evidence>
<protein>
    <submittedName>
        <fullName evidence="9">DEK1 protein</fullName>
    </submittedName>
</protein>
<gene>
    <name evidence="9" type="primary">DEK1</name>
    <name evidence="9" type="ORF">SPIL2461_LOCUS5978</name>
</gene>
<feature type="active site" evidence="5 6">
    <location>
        <position position="374"/>
    </location>
</feature>
<dbReference type="PROSITE" id="PS00139">
    <property type="entry name" value="THIOL_PROTEASE_CYS"/>
    <property type="match status" value="1"/>
</dbReference>
<dbReference type="PANTHER" id="PTHR10183">
    <property type="entry name" value="CALPAIN"/>
    <property type="match status" value="1"/>
</dbReference>
<dbReference type="GO" id="GO:0006508">
    <property type="term" value="P:proteolysis"/>
    <property type="evidence" value="ECO:0007669"/>
    <property type="project" value="UniProtKB-KW"/>
</dbReference>
<evidence type="ECO:0000313" key="10">
    <source>
        <dbReference type="Proteomes" id="UP000649617"/>
    </source>
</evidence>
<accession>A0A812MK94</accession>
<dbReference type="OrthoDB" id="268518at2759"/>
<evidence type="ECO:0000313" key="9">
    <source>
        <dbReference type="EMBL" id="CAE7271582.1"/>
    </source>
</evidence>
<evidence type="ECO:0000256" key="3">
    <source>
        <dbReference type="ARBA" id="ARBA00022801"/>
    </source>
</evidence>
<dbReference type="CDD" id="cd00044">
    <property type="entry name" value="CysPc"/>
    <property type="match status" value="1"/>
</dbReference>
<organism evidence="9 10">
    <name type="scientific">Symbiodinium pilosum</name>
    <name type="common">Dinoflagellate</name>
    <dbReference type="NCBI Taxonomy" id="2952"/>
    <lineage>
        <taxon>Eukaryota</taxon>
        <taxon>Sar</taxon>
        <taxon>Alveolata</taxon>
        <taxon>Dinophyceae</taxon>
        <taxon>Suessiales</taxon>
        <taxon>Symbiodiniaceae</taxon>
        <taxon>Symbiodinium</taxon>
    </lineage>
</organism>
<proteinExistence type="inferred from homology"/>
<dbReference type="InterPro" id="IPR038765">
    <property type="entry name" value="Papain-like_cys_pep_sf"/>
</dbReference>
<dbReference type="AlphaFoldDB" id="A0A812MK94"/>
<keyword evidence="4 6" id="KW-0788">Thiol protease</keyword>
<comment type="similarity">
    <text evidence="1">Belongs to the peptidase C2 family.</text>
</comment>
<feature type="compositionally biased region" description="Basic and acidic residues" evidence="7">
    <location>
        <begin position="42"/>
        <end position="60"/>
    </location>
</feature>
<dbReference type="Proteomes" id="UP000649617">
    <property type="component" value="Unassembled WGS sequence"/>
</dbReference>
<feature type="compositionally biased region" description="Polar residues" evidence="7">
    <location>
        <begin position="1"/>
        <end position="14"/>
    </location>
</feature>
<feature type="active site" evidence="5 6">
    <location>
        <position position="545"/>
    </location>
</feature>
<evidence type="ECO:0000256" key="1">
    <source>
        <dbReference type="ARBA" id="ARBA00007623"/>
    </source>
</evidence>
<dbReference type="Pfam" id="PF00648">
    <property type="entry name" value="Peptidase_C2"/>
    <property type="match status" value="1"/>
</dbReference>
<feature type="compositionally biased region" description="Basic and acidic residues" evidence="7">
    <location>
        <begin position="158"/>
        <end position="170"/>
    </location>
</feature>
<feature type="domain" description="Calpain catalytic" evidence="8">
    <location>
        <begin position="316"/>
        <end position="622"/>
    </location>
</feature>
<sequence>MERGTSRQTPSGEVNSPREAVAPSEDELLPSPTKPWSPIRSGELRELQDDSEDLSPREAPPEDDDQPVFASRAQAAQARSSPDASTRPGSDFGEVPPEDDSPPLSPVSFHSPGWSGSEGQAPDEGGGQNLEKQDETPPEKPQPMSSKSPVQGSAGQADHADSTQKSDEKKQVLQEGVILLQRYDRKRSCFELRVSNKKLANLNFTVDISKSVNLEFRVPPGKRGSHACSVEVPAGSVWDLCQIGQVDSNQKKMVLSTNFSWVPQPADRKLVQQQTAAEVKRRREIAENLKTLGIVASKLGSAAKIEEACSKRGISQFVDAEFFADDAALFNDPSSEDHPSVVWKRPDEFCKGEVRVFSDSIVPCDINQGALGDCWYLAALAAITEQPKLIRKLFSTEKHSRLGLYEVSCFKNGQPTKVIVDDLIPCSPTTGKPCYAHVNVENEGNAVHELWVALLEKAWAKLHGSYEQIEGGLPYQALMDLLGVAGKQYQLSGQQPSSFPTTDSFFEALQKFDKEGYLMVAGTSGVDNLTKGGGKAPLDGLVPGHAYTLLTVRQACGVRLLRLRNPWGDHEWTGDWSDKSVLWSDKFKAAFEVEINEHDGAFWMSDKDFLKHFSSVGVAFFDGSWTISRTLLTTTGASMCNQLIRIKLRTPARGFLSLIQCDERVKGTSKYIKSQFALYGPLSAGRAPPKVFQSHMWDVRELVEEIPEKLTPGEYFVAVWTPNKEKLRHLTLQLQLEEAGKHAMQGQHVAYPMPIEESQMDAGPSYGAHSVSWSSQLQRLVQQMI</sequence>
<evidence type="ECO:0000259" key="8">
    <source>
        <dbReference type="PROSITE" id="PS50203"/>
    </source>
</evidence>
<feature type="compositionally biased region" description="Low complexity" evidence="7">
    <location>
        <begin position="70"/>
        <end position="81"/>
    </location>
</feature>
<evidence type="ECO:0000256" key="5">
    <source>
        <dbReference type="PIRSR" id="PIRSR622684-1"/>
    </source>
</evidence>
<feature type="active site" evidence="5 6">
    <location>
        <position position="565"/>
    </location>
</feature>
<keyword evidence="3 6" id="KW-0378">Hydrolase</keyword>
<evidence type="ECO:0000256" key="6">
    <source>
        <dbReference type="PROSITE-ProRule" id="PRU00239"/>
    </source>
</evidence>
<dbReference type="PANTHER" id="PTHR10183:SF379">
    <property type="entry name" value="CALPAIN-5"/>
    <property type="match status" value="1"/>
</dbReference>
<dbReference type="InterPro" id="IPR022684">
    <property type="entry name" value="Calpain_cysteine_protease"/>
</dbReference>
<dbReference type="GO" id="GO:0004198">
    <property type="term" value="F:calcium-dependent cysteine-type endopeptidase activity"/>
    <property type="evidence" value="ECO:0007669"/>
    <property type="project" value="InterPro"/>
</dbReference>
<reference evidence="9" key="1">
    <citation type="submission" date="2021-02" db="EMBL/GenBank/DDBJ databases">
        <authorList>
            <person name="Dougan E. K."/>
            <person name="Rhodes N."/>
            <person name="Thang M."/>
            <person name="Chan C."/>
        </authorList>
    </citation>
    <scope>NUCLEOTIDE SEQUENCE</scope>
</reference>
<dbReference type="SUPFAM" id="SSF54001">
    <property type="entry name" value="Cysteine proteinases"/>
    <property type="match status" value="1"/>
</dbReference>
<keyword evidence="10" id="KW-1185">Reference proteome</keyword>
<dbReference type="EMBL" id="CAJNIZ010008779">
    <property type="protein sequence ID" value="CAE7271582.1"/>
    <property type="molecule type" value="Genomic_DNA"/>
</dbReference>
<feature type="region of interest" description="Disordered" evidence="7">
    <location>
        <begin position="1"/>
        <end position="170"/>
    </location>
</feature>
<dbReference type="InterPro" id="IPR000169">
    <property type="entry name" value="Pept_cys_AS"/>
</dbReference>
<evidence type="ECO:0000256" key="4">
    <source>
        <dbReference type="ARBA" id="ARBA00022807"/>
    </source>
</evidence>
<feature type="compositionally biased region" description="Polar residues" evidence="7">
    <location>
        <begin position="143"/>
        <end position="154"/>
    </location>
</feature>
<dbReference type="SMART" id="SM00230">
    <property type="entry name" value="CysPc"/>
    <property type="match status" value="1"/>
</dbReference>
<dbReference type="PRINTS" id="PR00704">
    <property type="entry name" value="CALPAIN"/>
</dbReference>